<evidence type="ECO:0000256" key="16">
    <source>
        <dbReference type="ARBA" id="ARBA00023170"/>
    </source>
</evidence>
<dbReference type="GO" id="GO:0004675">
    <property type="term" value="F:transmembrane receptor protein serine/threonine kinase activity"/>
    <property type="evidence" value="ECO:0000318"/>
    <property type="project" value="GO_Central"/>
</dbReference>
<comment type="subcellular location">
    <subcellularLocation>
        <location evidence="1">Cell membrane</location>
        <topology evidence="1">Single-pass type I membrane protein</topology>
    </subcellularLocation>
</comment>
<dbReference type="EC" id="2.7.11.1" evidence="4"/>
<evidence type="ECO:0000256" key="18">
    <source>
        <dbReference type="ARBA" id="ARBA00048679"/>
    </source>
</evidence>
<evidence type="ECO:0000256" key="14">
    <source>
        <dbReference type="ARBA" id="ARBA00022989"/>
    </source>
</evidence>
<evidence type="ECO:0000256" key="15">
    <source>
        <dbReference type="ARBA" id="ARBA00023136"/>
    </source>
</evidence>
<keyword evidence="7" id="KW-0808">Transferase</keyword>
<dbReference type="PANTHER" id="PTHR27007">
    <property type="match status" value="1"/>
</dbReference>
<evidence type="ECO:0000313" key="23">
    <source>
        <dbReference type="Proteomes" id="UP000026915"/>
    </source>
</evidence>
<evidence type="ECO:0000256" key="10">
    <source>
        <dbReference type="ARBA" id="ARBA00022734"/>
    </source>
</evidence>
<dbReference type="Gene3D" id="1.10.510.10">
    <property type="entry name" value="Transferase(Phosphotransferase) domain 1"/>
    <property type="match status" value="1"/>
</dbReference>
<comment type="catalytic activity">
    <reaction evidence="17">
        <text>L-threonyl-[protein] + ATP = O-phospho-L-threonyl-[protein] + ADP + H(+)</text>
        <dbReference type="Rhea" id="RHEA:46608"/>
        <dbReference type="Rhea" id="RHEA-COMP:11060"/>
        <dbReference type="Rhea" id="RHEA-COMP:11605"/>
        <dbReference type="ChEBI" id="CHEBI:15378"/>
        <dbReference type="ChEBI" id="CHEBI:30013"/>
        <dbReference type="ChEBI" id="CHEBI:30616"/>
        <dbReference type="ChEBI" id="CHEBI:61977"/>
        <dbReference type="ChEBI" id="CHEBI:456216"/>
        <dbReference type="EC" id="2.7.11.1"/>
    </reaction>
</comment>
<dbReference type="Gene3D" id="2.60.120.200">
    <property type="match status" value="1"/>
</dbReference>
<protein>
    <recommendedName>
        <fullName evidence="4">non-specific serine/threonine protein kinase</fullName>
        <ecNumber evidence="4">2.7.11.1</ecNumber>
    </recommendedName>
</protein>
<gene>
    <name evidence="22" type="ORF">TCM_021621</name>
</gene>
<evidence type="ECO:0000256" key="12">
    <source>
        <dbReference type="ARBA" id="ARBA00022777"/>
    </source>
</evidence>
<dbReference type="Proteomes" id="UP000026915">
    <property type="component" value="Chromosome 5"/>
</dbReference>
<dbReference type="eggNOG" id="ENOG502R8UW">
    <property type="taxonomic scope" value="Eukaryota"/>
</dbReference>
<dbReference type="CDD" id="cd06899">
    <property type="entry name" value="lectin_legume_LecRK_Arcelin_ConA"/>
    <property type="match status" value="1"/>
</dbReference>
<dbReference type="SUPFAM" id="SSF49899">
    <property type="entry name" value="Concanavalin A-like lectins/glucanases"/>
    <property type="match status" value="1"/>
</dbReference>
<evidence type="ECO:0000256" key="1">
    <source>
        <dbReference type="ARBA" id="ARBA00004251"/>
    </source>
</evidence>
<dbReference type="OMA" id="TRSMITF"/>
<keyword evidence="6" id="KW-0723">Serine/threonine-protein kinase</keyword>
<dbReference type="PROSITE" id="PS50011">
    <property type="entry name" value="PROTEIN_KINASE_DOM"/>
    <property type="match status" value="1"/>
</dbReference>
<evidence type="ECO:0000256" key="13">
    <source>
        <dbReference type="ARBA" id="ARBA00022840"/>
    </source>
</evidence>
<keyword evidence="12 22" id="KW-0418">Kinase</keyword>
<comment type="catalytic activity">
    <reaction evidence="18">
        <text>L-seryl-[protein] + ATP = O-phospho-L-seryl-[protein] + ADP + H(+)</text>
        <dbReference type="Rhea" id="RHEA:17989"/>
        <dbReference type="Rhea" id="RHEA-COMP:9863"/>
        <dbReference type="Rhea" id="RHEA-COMP:11604"/>
        <dbReference type="ChEBI" id="CHEBI:15378"/>
        <dbReference type="ChEBI" id="CHEBI:29999"/>
        <dbReference type="ChEBI" id="CHEBI:30616"/>
        <dbReference type="ChEBI" id="CHEBI:83421"/>
        <dbReference type="ChEBI" id="CHEBI:456216"/>
        <dbReference type="EC" id="2.7.11.1"/>
    </reaction>
</comment>
<comment type="similarity">
    <text evidence="2">In the N-terminal section; belongs to the leguminous lectin family.</text>
</comment>
<dbReference type="AlphaFoldDB" id="A0A061EXX3"/>
<evidence type="ECO:0000256" key="17">
    <source>
        <dbReference type="ARBA" id="ARBA00047899"/>
    </source>
</evidence>
<keyword evidence="23" id="KW-1185">Reference proteome</keyword>
<keyword evidence="15 19" id="KW-0472">Membrane</keyword>
<dbReference type="Gene3D" id="3.30.200.20">
    <property type="entry name" value="Phosphorylase Kinase, domain 1"/>
    <property type="match status" value="2"/>
</dbReference>
<dbReference type="EMBL" id="CM001883">
    <property type="protein sequence ID" value="EOY07109.1"/>
    <property type="molecule type" value="Genomic_DNA"/>
</dbReference>
<dbReference type="HOGENOM" id="CLU_000288_62_3_1"/>
<evidence type="ECO:0000259" key="21">
    <source>
        <dbReference type="PROSITE" id="PS50011"/>
    </source>
</evidence>
<accession>A0A061EXX3</accession>
<feature type="transmembrane region" description="Helical" evidence="19">
    <location>
        <begin position="293"/>
        <end position="317"/>
    </location>
</feature>
<evidence type="ECO:0000256" key="19">
    <source>
        <dbReference type="SAM" id="Phobius"/>
    </source>
</evidence>
<dbReference type="GO" id="GO:0042742">
    <property type="term" value="P:defense response to bacterium"/>
    <property type="evidence" value="ECO:0000318"/>
    <property type="project" value="GO_Central"/>
</dbReference>
<proteinExistence type="inferred from homology"/>
<dbReference type="SMART" id="SM00220">
    <property type="entry name" value="S_TKc"/>
    <property type="match status" value="1"/>
</dbReference>
<evidence type="ECO:0000256" key="8">
    <source>
        <dbReference type="ARBA" id="ARBA00022692"/>
    </source>
</evidence>
<evidence type="ECO:0000256" key="20">
    <source>
        <dbReference type="SAM" id="SignalP"/>
    </source>
</evidence>
<dbReference type="GO" id="GO:0030246">
    <property type="term" value="F:carbohydrate binding"/>
    <property type="evidence" value="ECO:0007669"/>
    <property type="project" value="UniProtKB-KW"/>
</dbReference>
<keyword evidence="8 19" id="KW-0812">Transmembrane</keyword>
<keyword evidence="9 20" id="KW-0732">Signal</keyword>
<dbReference type="SUPFAM" id="SSF56112">
    <property type="entry name" value="Protein kinase-like (PK-like)"/>
    <property type="match status" value="1"/>
</dbReference>
<evidence type="ECO:0000256" key="7">
    <source>
        <dbReference type="ARBA" id="ARBA00022679"/>
    </source>
</evidence>
<evidence type="ECO:0000256" key="11">
    <source>
        <dbReference type="ARBA" id="ARBA00022741"/>
    </source>
</evidence>
<organism evidence="22 23">
    <name type="scientific">Theobroma cacao</name>
    <name type="common">Cacao</name>
    <name type="synonym">Cocoa</name>
    <dbReference type="NCBI Taxonomy" id="3641"/>
    <lineage>
        <taxon>Eukaryota</taxon>
        <taxon>Viridiplantae</taxon>
        <taxon>Streptophyta</taxon>
        <taxon>Embryophyta</taxon>
        <taxon>Tracheophyta</taxon>
        <taxon>Spermatophyta</taxon>
        <taxon>Magnoliopsida</taxon>
        <taxon>eudicotyledons</taxon>
        <taxon>Gunneridae</taxon>
        <taxon>Pentapetalae</taxon>
        <taxon>rosids</taxon>
        <taxon>malvids</taxon>
        <taxon>Malvales</taxon>
        <taxon>Malvaceae</taxon>
        <taxon>Byttnerioideae</taxon>
        <taxon>Theobroma</taxon>
    </lineage>
</organism>
<dbReference type="GO" id="GO:0002229">
    <property type="term" value="P:defense response to oomycetes"/>
    <property type="evidence" value="ECO:0000318"/>
    <property type="project" value="GO_Central"/>
</dbReference>
<keyword evidence="5" id="KW-1003">Cell membrane</keyword>
<dbReference type="InParanoid" id="A0A061EXX3"/>
<dbReference type="InterPro" id="IPR011009">
    <property type="entry name" value="Kinase-like_dom_sf"/>
</dbReference>
<dbReference type="PROSITE" id="PS00108">
    <property type="entry name" value="PROTEIN_KINASE_ST"/>
    <property type="match status" value="1"/>
</dbReference>
<evidence type="ECO:0000313" key="22">
    <source>
        <dbReference type="EMBL" id="EOY07109.1"/>
    </source>
</evidence>
<dbReference type="GO" id="GO:0005886">
    <property type="term" value="C:plasma membrane"/>
    <property type="evidence" value="ECO:0000318"/>
    <property type="project" value="GO_Central"/>
</dbReference>
<dbReference type="FunCoup" id="A0A061EXX3">
    <property type="interactions" value="410"/>
</dbReference>
<sequence>MASAASLALLFCFFPLLIALAQSVEFIFPGFNASEASLTREGASIIKPTGVLRLTNKAHNVAGHAFYYQPIPMLDRYTSVSRNASSFSTSFVFEIVPSSPGQGGYGLAFTLSPTPSFYRAGTAHYLGIFNSSNDGSETNHIFAVEFDTVNGHNEKDDRRGNHVGIDINSVDSTSLEMAAYFVNGIKEDLALEGEGPVHAWIEYGVQKIVNVTVCPLGKEKPTEPLISGLIDLRSVVKETMYVGFSAATGRKSSSHYILGWSFSTNGEAPTLSISQLPTTPVEKSSSNSFEPQIIALIAALSVVTMLLLVSLISLTLYRRMTRYENLEAWELDYPHRFSYRDLYTATKRFKESELIGVGGFGAVYREIESLGRLRHKHLVNLQGWCKQKNDLRLVYDYIPNWSLDTPLFNRKDNFVLSWARRFDIIKGIGAGLLYLHEEWEQVVIHRDVKSSNVLIDAEMNARLGDFGLARLYDHGTASHTTNVVGTIGYIAPELARNGKASTSIDVFAFGVLLLEIATGRRPTDSGNFFLVDWVMECRQMSRILDAADLKLNSNYVVEEMELILELGLLCSHQRPGCRPTMRQVMQYLNEDGSLPFFDDWGSIDSQSIFETNARFLEVISKDSILTSHSSSIGSISSTSISAGR</sequence>
<dbReference type="GO" id="GO:0005524">
    <property type="term" value="F:ATP binding"/>
    <property type="evidence" value="ECO:0007669"/>
    <property type="project" value="UniProtKB-KW"/>
</dbReference>
<evidence type="ECO:0000256" key="5">
    <source>
        <dbReference type="ARBA" id="ARBA00022475"/>
    </source>
</evidence>
<dbReference type="FunFam" id="2.60.120.200:FF:000112">
    <property type="entry name" value="L-type lectin-domain containing receptor kinase V.9"/>
    <property type="match status" value="1"/>
</dbReference>
<name>A0A061EXX3_THECC</name>
<dbReference type="Pfam" id="PF00139">
    <property type="entry name" value="Lectin_legB"/>
    <property type="match status" value="1"/>
</dbReference>
<keyword evidence="11" id="KW-0547">Nucleotide-binding</keyword>
<evidence type="ECO:0000256" key="3">
    <source>
        <dbReference type="ARBA" id="ARBA00010217"/>
    </source>
</evidence>
<reference evidence="22 23" key="1">
    <citation type="journal article" date="2013" name="Genome Biol.">
        <title>The genome sequence of the most widely cultivated cacao type and its use to identify candidate genes regulating pod color.</title>
        <authorList>
            <person name="Motamayor J.C."/>
            <person name="Mockaitis K."/>
            <person name="Schmutz J."/>
            <person name="Haiminen N."/>
            <person name="Iii D.L."/>
            <person name="Cornejo O."/>
            <person name="Findley S.D."/>
            <person name="Zheng P."/>
            <person name="Utro F."/>
            <person name="Royaert S."/>
            <person name="Saski C."/>
            <person name="Jenkins J."/>
            <person name="Podicheti R."/>
            <person name="Zhao M."/>
            <person name="Scheffler B.E."/>
            <person name="Stack J.C."/>
            <person name="Feltus F.A."/>
            <person name="Mustiga G.M."/>
            <person name="Amores F."/>
            <person name="Phillips W."/>
            <person name="Marelli J.P."/>
            <person name="May G.D."/>
            <person name="Shapiro H."/>
            <person name="Ma J."/>
            <person name="Bustamante C.D."/>
            <person name="Schnell R.J."/>
            <person name="Main D."/>
            <person name="Gilbert D."/>
            <person name="Parida L."/>
            <person name="Kuhn D.N."/>
        </authorList>
    </citation>
    <scope>NUCLEOTIDE SEQUENCE [LARGE SCALE GENOMIC DNA]</scope>
    <source>
        <strain evidence="23">cv. Matina 1-6</strain>
    </source>
</reference>
<dbReference type="InterPro" id="IPR000719">
    <property type="entry name" value="Prot_kinase_dom"/>
</dbReference>
<comment type="similarity">
    <text evidence="3">In the C-terminal section; belongs to the protein kinase superfamily. Ser/Thr protein kinase family.</text>
</comment>
<feature type="domain" description="Protein kinase" evidence="21">
    <location>
        <begin position="306"/>
        <end position="597"/>
    </location>
</feature>
<keyword evidence="10" id="KW-0430">Lectin</keyword>
<dbReference type="Gramene" id="EOY07109">
    <property type="protein sequence ID" value="EOY07109"/>
    <property type="gene ID" value="TCM_021621"/>
</dbReference>
<evidence type="ECO:0000256" key="6">
    <source>
        <dbReference type="ARBA" id="ARBA00022527"/>
    </source>
</evidence>
<evidence type="ECO:0000256" key="4">
    <source>
        <dbReference type="ARBA" id="ARBA00012513"/>
    </source>
</evidence>
<evidence type="ECO:0000256" key="9">
    <source>
        <dbReference type="ARBA" id="ARBA00022729"/>
    </source>
</evidence>
<evidence type="ECO:0000256" key="2">
    <source>
        <dbReference type="ARBA" id="ARBA00008536"/>
    </source>
</evidence>
<keyword evidence="14 19" id="KW-1133">Transmembrane helix</keyword>
<feature type="signal peptide" evidence="20">
    <location>
        <begin position="1"/>
        <end position="23"/>
    </location>
</feature>
<dbReference type="InterPro" id="IPR013320">
    <property type="entry name" value="ConA-like_dom_sf"/>
</dbReference>
<keyword evidence="16 22" id="KW-0675">Receptor</keyword>
<dbReference type="InterPro" id="IPR008271">
    <property type="entry name" value="Ser/Thr_kinase_AS"/>
</dbReference>
<keyword evidence="13" id="KW-0067">ATP-binding</keyword>
<dbReference type="InterPro" id="IPR050528">
    <property type="entry name" value="L-type_Lectin-RKs"/>
</dbReference>
<dbReference type="Pfam" id="PF00069">
    <property type="entry name" value="Pkinase"/>
    <property type="match status" value="1"/>
</dbReference>
<dbReference type="InterPro" id="IPR001220">
    <property type="entry name" value="Legume_lectin_dom"/>
</dbReference>
<feature type="chain" id="PRO_5001597909" description="non-specific serine/threonine protein kinase" evidence="20">
    <location>
        <begin position="24"/>
        <end position="644"/>
    </location>
</feature>
<dbReference type="FunFam" id="1.10.510.10:FF:000108">
    <property type="entry name" value="L-type lectin-domain containing receptor kinase S.4"/>
    <property type="match status" value="1"/>
</dbReference>